<dbReference type="OrthoDB" id="8555652at2"/>
<dbReference type="InterPro" id="IPR057727">
    <property type="entry name" value="WCX_dom"/>
</dbReference>
<evidence type="ECO:0000256" key="4">
    <source>
        <dbReference type="SAM" id="MobiDB-lite"/>
    </source>
</evidence>
<gene>
    <name evidence="6" type="ORF">SAMN05421773_107178</name>
</gene>
<evidence type="ECO:0000259" key="5">
    <source>
        <dbReference type="PROSITE" id="PS51000"/>
    </source>
</evidence>
<dbReference type="PIRSF" id="PIRSF016838">
    <property type="entry name" value="PafC"/>
    <property type="match status" value="1"/>
</dbReference>
<dbReference type="Pfam" id="PF25583">
    <property type="entry name" value="WCX"/>
    <property type="match status" value="1"/>
</dbReference>
<sequence>MANTSSRTLRLLSLLQTHRYWPGRELADRLGVSPRTLRRDVDRLRALGYPVNAHRGVDGGYQLAAGAALPPLLVDDEEAVALAIGLRTAAQGGVAGIEEAAVRALAKVVQVMPQRLRRRVDALRRVTVPASWNGAGPVVDGGVLTTVAQACRDEERLRFGYRARTGEESLRYVEPHRLVSMGQRWYLVAYDLPRQDWRSFRLDRVTGPEATRERFRPRELPAADAGEFVRRSIGAIQAEYTVEIRVRAAAGPVRAQVGQWAEVTEEGPGVSVLRMTTHSLDWPVLAAGSLGAEFEVLGPPELLARVREWSRRLARAAGHGEPADAGTETGSETDAGTETGTDPDPDGRADGVRTG</sequence>
<protein>
    <submittedName>
        <fullName evidence="6">Predicted DNA-binding transcriptional regulator YafY, contains an HTH and WYL domains</fullName>
    </submittedName>
</protein>
<dbReference type="InterPro" id="IPR001034">
    <property type="entry name" value="DeoR_HTH"/>
</dbReference>
<name>A0A1I1NC83_9ACTN</name>
<dbReference type="InterPro" id="IPR026881">
    <property type="entry name" value="WYL_dom"/>
</dbReference>
<accession>A0A1I1NC83</accession>
<feature type="compositionally biased region" description="Polar residues" evidence="4">
    <location>
        <begin position="328"/>
        <end position="340"/>
    </location>
</feature>
<evidence type="ECO:0000256" key="2">
    <source>
        <dbReference type="ARBA" id="ARBA00023125"/>
    </source>
</evidence>
<dbReference type="InterPro" id="IPR036388">
    <property type="entry name" value="WH-like_DNA-bd_sf"/>
</dbReference>
<evidence type="ECO:0000313" key="6">
    <source>
        <dbReference type="EMBL" id="SFC91360.1"/>
    </source>
</evidence>
<reference evidence="6 7" key="1">
    <citation type="submission" date="2016-10" db="EMBL/GenBank/DDBJ databases">
        <authorList>
            <person name="de Groot N.N."/>
        </authorList>
    </citation>
    <scope>NUCLEOTIDE SEQUENCE [LARGE SCALE GENOMIC DNA]</scope>
    <source>
        <strain evidence="6 7">CGMCC 4.5739</strain>
    </source>
</reference>
<dbReference type="STRING" id="910347.SAMN05421773_107178"/>
<dbReference type="PANTHER" id="PTHR34580">
    <property type="match status" value="1"/>
</dbReference>
<proteinExistence type="predicted"/>
<dbReference type="SUPFAM" id="SSF46785">
    <property type="entry name" value="Winged helix' DNA-binding domain"/>
    <property type="match status" value="1"/>
</dbReference>
<dbReference type="Gene3D" id="1.10.10.10">
    <property type="entry name" value="Winged helix-like DNA-binding domain superfamily/Winged helix DNA-binding domain"/>
    <property type="match status" value="1"/>
</dbReference>
<dbReference type="Proteomes" id="UP000199207">
    <property type="component" value="Unassembled WGS sequence"/>
</dbReference>
<dbReference type="Pfam" id="PF13280">
    <property type="entry name" value="WYL"/>
    <property type="match status" value="1"/>
</dbReference>
<keyword evidence="2 6" id="KW-0238">DNA-binding</keyword>
<evidence type="ECO:0000256" key="1">
    <source>
        <dbReference type="ARBA" id="ARBA00023015"/>
    </source>
</evidence>
<dbReference type="PROSITE" id="PS51000">
    <property type="entry name" value="HTH_DEOR_2"/>
    <property type="match status" value="1"/>
</dbReference>
<dbReference type="PROSITE" id="PS00894">
    <property type="entry name" value="HTH_DEOR_1"/>
    <property type="match status" value="1"/>
</dbReference>
<dbReference type="InterPro" id="IPR051534">
    <property type="entry name" value="CBASS_pafABC_assoc_protein"/>
</dbReference>
<dbReference type="GO" id="GO:0003700">
    <property type="term" value="F:DNA-binding transcription factor activity"/>
    <property type="evidence" value="ECO:0007669"/>
    <property type="project" value="InterPro"/>
</dbReference>
<dbReference type="InterPro" id="IPR028349">
    <property type="entry name" value="PafC-like"/>
</dbReference>
<feature type="domain" description="HTH deoR-type" evidence="5">
    <location>
        <begin position="4"/>
        <end position="59"/>
    </location>
</feature>
<dbReference type="AlphaFoldDB" id="A0A1I1NC83"/>
<dbReference type="GO" id="GO:0003677">
    <property type="term" value="F:DNA binding"/>
    <property type="evidence" value="ECO:0007669"/>
    <property type="project" value="UniProtKB-KW"/>
</dbReference>
<keyword evidence="7" id="KW-1185">Reference proteome</keyword>
<organism evidence="6 7">
    <name type="scientific">Streptomyces aidingensis</name>
    <dbReference type="NCBI Taxonomy" id="910347"/>
    <lineage>
        <taxon>Bacteria</taxon>
        <taxon>Bacillati</taxon>
        <taxon>Actinomycetota</taxon>
        <taxon>Actinomycetes</taxon>
        <taxon>Kitasatosporales</taxon>
        <taxon>Streptomycetaceae</taxon>
        <taxon>Streptomyces</taxon>
    </lineage>
</organism>
<feature type="region of interest" description="Disordered" evidence="4">
    <location>
        <begin position="313"/>
        <end position="355"/>
    </location>
</feature>
<dbReference type="PROSITE" id="PS52050">
    <property type="entry name" value="WYL"/>
    <property type="match status" value="1"/>
</dbReference>
<dbReference type="InterPro" id="IPR018356">
    <property type="entry name" value="Tscrpt_reg_HTH_DeoR_CS"/>
</dbReference>
<dbReference type="RefSeq" id="WP_093839286.1">
    <property type="nucleotide sequence ID" value="NZ_FOLM01000007.1"/>
</dbReference>
<dbReference type="InterPro" id="IPR036390">
    <property type="entry name" value="WH_DNA-bd_sf"/>
</dbReference>
<evidence type="ECO:0000256" key="3">
    <source>
        <dbReference type="ARBA" id="ARBA00023163"/>
    </source>
</evidence>
<feature type="compositionally biased region" description="Basic and acidic residues" evidence="4">
    <location>
        <begin position="345"/>
        <end position="355"/>
    </location>
</feature>
<dbReference type="EMBL" id="FOLM01000007">
    <property type="protein sequence ID" value="SFC91360.1"/>
    <property type="molecule type" value="Genomic_DNA"/>
</dbReference>
<dbReference type="Pfam" id="PF08279">
    <property type="entry name" value="HTH_11"/>
    <property type="match status" value="1"/>
</dbReference>
<dbReference type="PANTHER" id="PTHR34580:SF3">
    <property type="entry name" value="PROTEIN PAFB"/>
    <property type="match status" value="1"/>
</dbReference>
<keyword evidence="1" id="KW-0805">Transcription regulation</keyword>
<dbReference type="InterPro" id="IPR013196">
    <property type="entry name" value="HTH_11"/>
</dbReference>
<evidence type="ECO:0000313" key="7">
    <source>
        <dbReference type="Proteomes" id="UP000199207"/>
    </source>
</evidence>
<keyword evidence="3" id="KW-0804">Transcription</keyword>